<dbReference type="KEGG" id="ipo:Ilyop_0100"/>
<dbReference type="GO" id="GO:0030288">
    <property type="term" value="C:outer membrane-bounded periplasmic space"/>
    <property type="evidence" value="ECO:0007669"/>
    <property type="project" value="InterPro"/>
</dbReference>
<dbReference type="PANTHER" id="PTHR33376">
    <property type="match status" value="1"/>
</dbReference>
<comment type="similarity">
    <text evidence="1">Belongs to the bacterial solute-binding protein 7 family.</text>
</comment>
<reference evidence="5 6" key="1">
    <citation type="journal article" date="2010" name="Stand. Genomic Sci.">
        <title>Complete genome sequence of Ilyobacter polytropus type strain (CuHbu1).</title>
        <authorList>
            <person name="Sikorski J."/>
            <person name="Chertkov O."/>
            <person name="Lapidus A."/>
            <person name="Nolan M."/>
            <person name="Lucas S."/>
            <person name="Del Rio T.G."/>
            <person name="Tice H."/>
            <person name="Cheng J.F."/>
            <person name="Tapia R."/>
            <person name="Han C."/>
            <person name="Goodwin L."/>
            <person name="Pitluck S."/>
            <person name="Liolios K."/>
            <person name="Ivanova N."/>
            <person name="Mavromatis K."/>
            <person name="Mikhailova N."/>
            <person name="Pati A."/>
            <person name="Chen A."/>
            <person name="Palaniappan K."/>
            <person name="Land M."/>
            <person name="Hauser L."/>
            <person name="Chang Y.J."/>
            <person name="Jeffries C.D."/>
            <person name="Brambilla E."/>
            <person name="Yasawong M."/>
            <person name="Rohde M."/>
            <person name="Pukall R."/>
            <person name="Spring S."/>
            <person name="Goker M."/>
            <person name="Woyke T."/>
            <person name="Bristow J."/>
            <person name="Eisen J.A."/>
            <person name="Markowitz V."/>
            <person name="Hugenholtz P."/>
            <person name="Kyrpides N.C."/>
            <person name="Klenk H.P."/>
        </authorList>
    </citation>
    <scope>NUCLEOTIDE SEQUENCE [LARGE SCALE GENOMIC DNA]</scope>
    <source>
        <strain evidence="6">ATCC 51220 / DSM 2926 / LMG 16218 / CuHBu1</strain>
    </source>
</reference>
<feature type="chain" id="PRO_5005673519" evidence="4">
    <location>
        <begin position="28"/>
        <end position="350"/>
    </location>
</feature>
<dbReference type="InterPro" id="IPR018389">
    <property type="entry name" value="DctP_fam"/>
</dbReference>
<dbReference type="GO" id="GO:0055085">
    <property type="term" value="P:transmembrane transport"/>
    <property type="evidence" value="ECO:0007669"/>
    <property type="project" value="InterPro"/>
</dbReference>
<dbReference type="RefSeq" id="WP_013386560.1">
    <property type="nucleotide sequence ID" value="NC_014632.1"/>
</dbReference>
<keyword evidence="6" id="KW-1185">Reference proteome</keyword>
<dbReference type="OrthoDB" id="89872at2"/>
<evidence type="ECO:0000256" key="4">
    <source>
        <dbReference type="SAM" id="SignalP"/>
    </source>
</evidence>
<dbReference type="AlphaFoldDB" id="E3H6K4"/>
<accession>E3H6K4</accession>
<dbReference type="NCBIfam" id="TIGR00787">
    <property type="entry name" value="dctP"/>
    <property type="match status" value="1"/>
</dbReference>
<protein>
    <submittedName>
        <fullName evidence="5">TRAP dicarboxylate transporter, DctP subunit</fullName>
    </submittedName>
</protein>
<evidence type="ECO:0000256" key="3">
    <source>
        <dbReference type="ARBA" id="ARBA00022729"/>
    </source>
</evidence>
<evidence type="ECO:0000256" key="1">
    <source>
        <dbReference type="ARBA" id="ARBA00009023"/>
    </source>
</evidence>
<dbReference type="InterPro" id="IPR004682">
    <property type="entry name" value="TRAP_DctP"/>
</dbReference>
<dbReference type="Proteomes" id="UP000006875">
    <property type="component" value="Chromosome"/>
</dbReference>
<dbReference type="STRING" id="572544.Ilyop_0100"/>
<evidence type="ECO:0000256" key="2">
    <source>
        <dbReference type="ARBA" id="ARBA00022448"/>
    </source>
</evidence>
<name>E3H6K4_ILYPC</name>
<keyword evidence="3 4" id="KW-0732">Signal</keyword>
<dbReference type="eggNOG" id="COG1638">
    <property type="taxonomic scope" value="Bacteria"/>
</dbReference>
<dbReference type="EMBL" id="CP002281">
    <property type="protein sequence ID" value="ADO81889.1"/>
    <property type="molecule type" value="Genomic_DNA"/>
</dbReference>
<dbReference type="PIRSF" id="PIRSF006470">
    <property type="entry name" value="DctB"/>
    <property type="match status" value="1"/>
</dbReference>
<feature type="signal peptide" evidence="4">
    <location>
        <begin position="1"/>
        <end position="27"/>
    </location>
</feature>
<dbReference type="PANTHER" id="PTHR33376:SF7">
    <property type="entry name" value="C4-DICARBOXYLATE-BINDING PROTEIN DCTB"/>
    <property type="match status" value="1"/>
</dbReference>
<keyword evidence="2" id="KW-0813">Transport</keyword>
<evidence type="ECO:0000313" key="6">
    <source>
        <dbReference type="Proteomes" id="UP000006875"/>
    </source>
</evidence>
<sequence>MIKKISLLMLIVILTLSLFGCSDGGSANNEASSGKPVTWRITHEEVVGSVQDVYANKFKELIEEKSAGKIKVEVYPVGQLGDGVTQVELLQDGGVDFAINNPGAVATIIPENQVFSLQFLLSDDMDVNQKVMTEGAAKDELNNIYLKKGIKVLDWFTEGFQMWTGNKSLTSIDDFKGFKMRTMASPMISAGYEAYGANPTPIPYMEVYSSLQLNMIDGQVNPIFAIEEMKFYEVQKYLMMSKQNTFVGTFCVNPDFWDKLGDSDKGMVESIVPELNKYIFEVQENLNTERLEKIKEVSDIQIVELTDGERDSFKEASIPVRDVYVNEVGEKGKKILDLLIKDVEKFENEK</sequence>
<dbReference type="CDD" id="cd13668">
    <property type="entry name" value="PBP2_TRAP_UehA_TeaA"/>
    <property type="match status" value="1"/>
</dbReference>
<dbReference type="Pfam" id="PF03480">
    <property type="entry name" value="DctP"/>
    <property type="match status" value="1"/>
</dbReference>
<dbReference type="NCBIfam" id="NF037995">
    <property type="entry name" value="TRAP_S1"/>
    <property type="match status" value="1"/>
</dbReference>
<dbReference type="PROSITE" id="PS51257">
    <property type="entry name" value="PROKAR_LIPOPROTEIN"/>
    <property type="match status" value="1"/>
</dbReference>
<evidence type="ECO:0000313" key="5">
    <source>
        <dbReference type="EMBL" id="ADO81889.1"/>
    </source>
</evidence>
<dbReference type="InterPro" id="IPR038404">
    <property type="entry name" value="TRAP_DctP_sf"/>
</dbReference>
<organism evidence="5 6">
    <name type="scientific">Ilyobacter polytropus (strain ATCC 51220 / DSM 2926 / LMG 16218 / CuHBu1)</name>
    <dbReference type="NCBI Taxonomy" id="572544"/>
    <lineage>
        <taxon>Bacteria</taxon>
        <taxon>Fusobacteriati</taxon>
        <taxon>Fusobacteriota</taxon>
        <taxon>Fusobacteriia</taxon>
        <taxon>Fusobacteriales</taxon>
        <taxon>Fusobacteriaceae</taxon>
        <taxon>Ilyobacter</taxon>
    </lineage>
</organism>
<gene>
    <name evidence="5" type="ordered locus">Ilyop_0100</name>
</gene>
<proteinExistence type="inferred from homology"/>
<dbReference type="Gene3D" id="3.40.190.170">
    <property type="entry name" value="Bacterial extracellular solute-binding protein, family 7"/>
    <property type="match status" value="1"/>
</dbReference>
<dbReference type="HOGENOM" id="CLU_036176_1_0_0"/>